<dbReference type="GO" id="GO:1905706">
    <property type="term" value="P:regulation of mitochondrial ATP synthesis coupled proton transport"/>
    <property type="evidence" value="ECO:0007669"/>
    <property type="project" value="TreeGrafter"/>
</dbReference>
<keyword evidence="5" id="KW-0812">Transmembrane</keyword>
<dbReference type="PANTHER" id="PTHR13610:SF9">
    <property type="entry name" value="FI06469P"/>
    <property type="match status" value="1"/>
</dbReference>
<sequence length="218" mass="24711">MMKEECKECEEIHRQGLQSQPPKLTSAGKTVLAVGAGAAALIYGLTVPFLLPGFRKICLPFVPATEQQITNVIRCLRGRSGSIVDLGSGDGRILFSIMKQNVSKDSSLNISTADGVELNSWLVWYSKFTKWRLRNVIPRQSMNFYKRDIFKTDLRHYDNIVVFGVESLMVELEQKFKTELKNDGLIIACRFPLPNWKPVMEKGEGIDKVWSYDIFSSK</sequence>
<proteinExistence type="inferred from homology"/>
<dbReference type="PANTHER" id="PTHR13610">
    <property type="entry name" value="METHYLTRANSFERASE DOMAIN-CONTAINING PROTEIN"/>
    <property type="match status" value="1"/>
</dbReference>
<comment type="similarity">
    <text evidence="1">Belongs to the ANT/ATPSC lysine N-methyltransferase family.</text>
</comment>
<gene>
    <name evidence="6" type="ORF">EB796_010941</name>
</gene>
<keyword evidence="5" id="KW-1133">Transmembrane helix</keyword>
<dbReference type="Gene3D" id="3.40.50.150">
    <property type="entry name" value="Vaccinia Virus protein VP39"/>
    <property type="match status" value="1"/>
</dbReference>
<dbReference type="OrthoDB" id="66144at2759"/>
<accession>A0A7J7JWG4</accession>
<dbReference type="InterPro" id="IPR029063">
    <property type="entry name" value="SAM-dependent_MTases_sf"/>
</dbReference>
<keyword evidence="4" id="KW-0949">S-adenosyl-L-methionine</keyword>
<dbReference type="AlphaFoldDB" id="A0A7J7JWG4"/>
<evidence type="ECO:0000256" key="4">
    <source>
        <dbReference type="ARBA" id="ARBA00022691"/>
    </source>
</evidence>
<comment type="caution">
    <text evidence="6">The sequence shown here is derived from an EMBL/GenBank/DDBJ whole genome shotgun (WGS) entry which is preliminary data.</text>
</comment>
<evidence type="ECO:0000313" key="7">
    <source>
        <dbReference type="Proteomes" id="UP000593567"/>
    </source>
</evidence>
<dbReference type="GO" id="GO:0016279">
    <property type="term" value="F:protein-lysine N-methyltransferase activity"/>
    <property type="evidence" value="ECO:0007669"/>
    <property type="project" value="InterPro"/>
</dbReference>
<evidence type="ECO:0000256" key="1">
    <source>
        <dbReference type="ARBA" id="ARBA00010633"/>
    </source>
</evidence>
<name>A0A7J7JWG4_BUGNE</name>
<dbReference type="GO" id="GO:0032259">
    <property type="term" value="P:methylation"/>
    <property type="evidence" value="ECO:0007669"/>
    <property type="project" value="UniProtKB-KW"/>
</dbReference>
<reference evidence="6" key="1">
    <citation type="submission" date="2020-06" db="EMBL/GenBank/DDBJ databases">
        <title>Draft genome of Bugula neritina, a colonial animal packing powerful symbionts and potential medicines.</title>
        <authorList>
            <person name="Rayko M."/>
        </authorList>
    </citation>
    <scope>NUCLEOTIDE SEQUENCE [LARGE SCALE GENOMIC DNA]</scope>
    <source>
        <strain evidence="6">Kwan_BN1</strain>
    </source>
</reference>
<keyword evidence="3" id="KW-0808">Transferase</keyword>
<dbReference type="InterPro" id="IPR026170">
    <property type="entry name" value="FAM173A/B"/>
</dbReference>
<evidence type="ECO:0000256" key="3">
    <source>
        <dbReference type="ARBA" id="ARBA00022679"/>
    </source>
</evidence>
<keyword evidence="7" id="KW-1185">Reference proteome</keyword>
<organism evidence="6 7">
    <name type="scientific">Bugula neritina</name>
    <name type="common">Brown bryozoan</name>
    <name type="synonym">Sertularia neritina</name>
    <dbReference type="NCBI Taxonomy" id="10212"/>
    <lineage>
        <taxon>Eukaryota</taxon>
        <taxon>Metazoa</taxon>
        <taxon>Spiralia</taxon>
        <taxon>Lophotrochozoa</taxon>
        <taxon>Bryozoa</taxon>
        <taxon>Gymnolaemata</taxon>
        <taxon>Cheilostomatida</taxon>
        <taxon>Flustrina</taxon>
        <taxon>Buguloidea</taxon>
        <taxon>Bugulidae</taxon>
        <taxon>Bugula</taxon>
    </lineage>
</organism>
<dbReference type="GO" id="GO:0005739">
    <property type="term" value="C:mitochondrion"/>
    <property type="evidence" value="ECO:0007669"/>
    <property type="project" value="TreeGrafter"/>
</dbReference>
<protein>
    <submittedName>
        <fullName evidence="6">FAM173B</fullName>
    </submittedName>
</protein>
<evidence type="ECO:0000256" key="2">
    <source>
        <dbReference type="ARBA" id="ARBA00022603"/>
    </source>
</evidence>
<keyword evidence="2" id="KW-0489">Methyltransferase</keyword>
<dbReference type="SUPFAM" id="SSF53335">
    <property type="entry name" value="S-adenosyl-L-methionine-dependent methyltransferases"/>
    <property type="match status" value="1"/>
</dbReference>
<keyword evidence="5" id="KW-0472">Membrane</keyword>
<dbReference type="EMBL" id="VXIV02001674">
    <property type="protein sequence ID" value="KAF6030760.1"/>
    <property type="molecule type" value="Genomic_DNA"/>
</dbReference>
<feature type="transmembrane region" description="Helical" evidence="5">
    <location>
        <begin position="31"/>
        <end position="51"/>
    </location>
</feature>
<dbReference type="Proteomes" id="UP000593567">
    <property type="component" value="Unassembled WGS sequence"/>
</dbReference>
<evidence type="ECO:0000313" key="6">
    <source>
        <dbReference type="EMBL" id="KAF6030760.1"/>
    </source>
</evidence>
<evidence type="ECO:0000256" key="5">
    <source>
        <dbReference type="SAM" id="Phobius"/>
    </source>
</evidence>